<dbReference type="EMBL" id="JALIDZ010000006">
    <property type="protein sequence ID" value="MCT8973218.1"/>
    <property type="molecule type" value="Genomic_DNA"/>
</dbReference>
<proteinExistence type="inferred from homology"/>
<keyword evidence="1" id="KW-0732">Signal</keyword>
<keyword evidence="1" id="KW-0472">Membrane</keyword>
<comment type="caution">
    <text evidence="3">The sequence shown here is derived from an EMBL/GenBank/DDBJ whole genome shotgun (WGS) entry which is preliminary data.</text>
</comment>
<comment type="similarity">
    <text evidence="1">Belongs to the LptD family.</text>
</comment>
<comment type="function">
    <text evidence="1">Involved in the assembly of lipopolysaccharide (LPS) at the surface of the outer membrane.</text>
</comment>
<dbReference type="Pfam" id="PF04453">
    <property type="entry name" value="LptD"/>
    <property type="match status" value="1"/>
</dbReference>
<accession>A0AAW5QZT4</accession>
<dbReference type="InterPro" id="IPR050218">
    <property type="entry name" value="LptD"/>
</dbReference>
<comment type="subcellular location">
    <subcellularLocation>
        <location evidence="1">Cell outer membrane</location>
    </subcellularLocation>
</comment>
<feature type="signal peptide" evidence="1">
    <location>
        <begin position="1"/>
        <end position="22"/>
    </location>
</feature>
<reference evidence="3 4" key="1">
    <citation type="submission" date="2022-04" db="EMBL/GenBank/DDBJ databases">
        <authorList>
            <person name="Ye Y.-Q."/>
            <person name="Du Z.-J."/>
        </authorList>
    </citation>
    <scope>NUCLEOTIDE SEQUENCE [LARGE SCALE GENOMIC DNA]</scope>
    <source>
        <strain evidence="3 4">A6E488</strain>
    </source>
</reference>
<dbReference type="PANTHER" id="PTHR30189">
    <property type="entry name" value="LPS-ASSEMBLY PROTEIN"/>
    <property type="match status" value="1"/>
</dbReference>
<evidence type="ECO:0000313" key="3">
    <source>
        <dbReference type="EMBL" id="MCT8973218.1"/>
    </source>
</evidence>
<organism evidence="3 4">
    <name type="scientific">Microbaculum marinisediminis</name>
    <dbReference type="NCBI Taxonomy" id="2931392"/>
    <lineage>
        <taxon>Bacteria</taxon>
        <taxon>Pseudomonadati</taxon>
        <taxon>Pseudomonadota</taxon>
        <taxon>Alphaproteobacteria</taxon>
        <taxon>Hyphomicrobiales</taxon>
        <taxon>Tepidamorphaceae</taxon>
        <taxon>Microbaculum</taxon>
    </lineage>
</organism>
<dbReference type="RefSeq" id="WP_261616797.1">
    <property type="nucleotide sequence ID" value="NZ_JALIDZ010000006.1"/>
</dbReference>
<dbReference type="GO" id="GO:0043165">
    <property type="term" value="P:Gram-negative-bacterium-type cell outer membrane assembly"/>
    <property type="evidence" value="ECO:0007669"/>
    <property type="project" value="UniProtKB-UniRule"/>
</dbReference>
<dbReference type="Proteomes" id="UP001320898">
    <property type="component" value="Unassembled WGS sequence"/>
</dbReference>
<protein>
    <recommendedName>
        <fullName evidence="1">LPS-assembly protein LptD</fullName>
    </recommendedName>
</protein>
<feature type="domain" description="LptD C-terminal" evidence="2">
    <location>
        <begin position="299"/>
        <end position="733"/>
    </location>
</feature>
<dbReference type="GO" id="GO:0015920">
    <property type="term" value="P:lipopolysaccharide transport"/>
    <property type="evidence" value="ECO:0007669"/>
    <property type="project" value="InterPro"/>
</dbReference>
<dbReference type="Gene3D" id="2.60.450.10">
    <property type="entry name" value="Lipopolysaccharide (LPS) transport protein A like domain"/>
    <property type="match status" value="1"/>
</dbReference>
<dbReference type="InterPro" id="IPR020889">
    <property type="entry name" value="LipoPS_assembly_LptD"/>
</dbReference>
<dbReference type="HAMAP" id="MF_01411">
    <property type="entry name" value="LPS_assembly_LptD"/>
    <property type="match status" value="1"/>
</dbReference>
<dbReference type="PANTHER" id="PTHR30189:SF1">
    <property type="entry name" value="LPS-ASSEMBLY PROTEIN LPTD"/>
    <property type="match status" value="1"/>
</dbReference>
<dbReference type="InterPro" id="IPR007543">
    <property type="entry name" value="LptD_C"/>
</dbReference>
<evidence type="ECO:0000256" key="1">
    <source>
        <dbReference type="HAMAP-Rule" id="MF_01411"/>
    </source>
</evidence>
<keyword evidence="1" id="KW-0998">Cell outer membrane</keyword>
<name>A0AAW5QZT4_9HYPH</name>
<feature type="chain" id="PRO_5043067001" description="LPS-assembly protein LptD" evidence="1">
    <location>
        <begin position="23"/>
        <end position="818"/>
    </location>
</feature>
<dbReference type="GO" id="GO:0009279">
    <property type="term" value="C:cell outer membrane"/>
    <property type="evidence" value="ECO:0007669"/>
    <property type="project" value="UniProtKB-SubCell"/>
</dbReference>
<dbReference type="GO" id="GO:1990351">
    <property type="term" value="C:transporter complex"/>
    <property type="evidence" value="ECO:0007669"/>
    <property type="project" value="TreeGrafter"/>
</dbReference>
<evidence type="ECO:0000313" key="4">
    <source>
        <dbReference type="Proteomes" id="UP001320898"/>
    </source>
</evidence>
<sequence length="818" mass="92148" precursor="true">MPGIVAVLMGVAFVAAPPSAFAQVPTSSTMTDIIDSDPNARMLLEADELIYDLDNDMVSAQGSVDIYYKGYTVEADRVEYDQKTGKVYARGNVKVTPPDKNVIYADAVELTDDFRDGFVNELTLVTTDETRFAATSAERFDENVTVFNTGVYTACKPCQENPEKSPFWQIKAKRIIHNQEEQTVYYEDASFELFGMPIAYLPYFSHPDPTVKQRSGFLRPNFIYDKDLGYGVEIPYYFALSPDYDLTVSVTPYSIQGPLGEFEWRQRFAKGGYLVRGAGIYQLDPDKFEPYRIDSQKEFRGVVQTEGLFQINDFWKWGWDGTLQTDQTFMRTYNLTNRTELRDQLFLTGQSARNWFDARIVHYQILQDPNRFNEDSQPVIHPIVDYNYIFDDSVLGGRLSLDFNSLSLSRSDAEFRPRFPYAKQLDPTFGCPYGYLNNPSRLSDLSGNRTPAGILDQARSTTCELIGVPGTTNRAIAELRWERSVTDNFGQVFTPFVSMRGDAYSFSIDDPYLSDGYTNISVLNRFMPNGDDTIIRGMAAAGIEYRYPILISNTWGYQIIEPIAQLVARPDAQDNAVIPNNDALSLVFDDTTLFEIDKFSGYDRMEGGTRANVGVRYTAQTESGIEVGGVFGQSYQLAGANPFPNGSGLETDRSDYVAALYFSPLSSLQIVNRIRLDESDFDNKRYDLEVSGGYGALTSSVIYSNIAADPNQGFIVDREEIQGVAKLKIDDNWSVWAGGRYEISGTPSTSTQPNHSPQWISNSFGFGYENECVTIAVAYQRQYARDLDKEPDERITFRFALRSLTEGKFSQSIGNRND</sequence>
<keyword evidence="4" id="KW-1185">Reference proteome</keyword>
<dbReference type="AlphaFoldDB" id="A0AAW5QZT4"/>
<gene>
    <name evidence="1" type="primary">lptD</name>
    <name evidence="3" type="ORF">MUB46_15245</name>
</gene>
<evidence type="ECO:0000259" key="2">
    <source>
        <dbReference type="Pfam" id="PF04453"/>
    </source>
</evidence>
<comment type="subunit">
    <text evidence="1">Component of the lipopolysaccharide transport and assembly complex.</text>
</comment>
<comment type="caution">
    <text evidence="1">Lacks conserved residue(s) required for the propagation of feature annotation.</text>
</comment>